<organism evidence="9 10">
    <name type="scientific">Camelliibacillus cellulosilyticus</name>
    <dbReference type="NCBI Taxonomy" id="2174486"/>
    <lineage>
        <taxon>Bacteria</taxon>
        <taxon>Bacillati</taxon>
        <taxon>Bacillota</taxon>
        <taxon>Bacilli</taxon>
        <taxon>Bacillales</taxon>
        <taxon>Sporolactobacillaceae</taxon>
        <taxon>Camelliibacillus</taxon>
    </lineage>
</organism>
<keyword evidence="4 7" id="KW-0812">Transmembrane</keyword>
<name>A0ABV9GQ25_9BACL</name>
<dbReference type="Pfam" id="PF00528">
    <property type="entry name" value="BPD_transp_1"/>
    <property type="match status" value="1"/>
</dbReference>
<proteinExistence type="inferred from homology"/>
<dbReference type="PANTHER" id="PTHR30614">
    <property type="entry name" value="MEMBRANE COMPONENT OF AMINO ACID ABC TRANSPORTER"/>
    <property type="match status" value="1"/>
</dbReference>
<dbReference type="RefSeq" id="WP_376846416.1">
    <property type="nucleotide sequence ID" value="NZ_JBHSFW010000007.1"/>
</dbReference>
<feature type="transmembrane region" description="Helical" evidence="7">
    <location>
        <begin position="56"/>
        <end position="76"/>
    </location>
</feature>
<dbReference type="InterPro" id="IPR010065">
    <property type="entry name" value="AA_ABC_transptr_permease_3TM"/>
</dbReference>
<dbReference type="SUPFAM" id="SSF161098">
    <property type="entry name" value="MetI-like"/>
    <property type="match status" value="1"/>
</dbReference>
<comment type="similarity">
    <text evidence="7">Belongs to the binding-protein-dependent transport system permease family.</text>
</comment>
<evidence type="ECO:0000256" key="5">
    <source>
        <dbReference type="ARBA" id="ARBA00022989"/>
    </source>
</evidence>
<evidence type="ECO:0000256" key="2">
    <source>
        <dbReference type="ARBA" id="ARBA00022448"/>
    </source>
</evidence>
<keyword evidence="2 7" id="KW-0813">Transport</keyword>
<evidence type="ECO:0000256" key="1">
    <source>
        <dbReference type="ARBA" id="ARBA00004651"/>
    </source>
</evidence>
<dbReference type="PROSITE" id="PS50928">
    <property type="entry name" value="ABC_TM1"/>
    <property type="match status" value="1"/>
</dbReference>
<evidence type="ECO:0000259" key="8">
    <source>
        <dbReference type="PROSITE" id="PS50928"/>
    </source>
</evidence>
<accession>A0ABV9GQ25</accession>
<keyword evidence="3" id="KW-1003">Cell membrane</keyword>
<dbReference type="PANTHER" id="PTHR30614:SF41">
    <property type="entry name" value="INNER MEMBRANE AMINO-ACID ABC TRANSPORTER PERMEASE PROTEIN YHDY"/>
    <property type="match status" value="1"/>
</dbReference>
<keyword evidence="6 7" id="KW-0472">Membrane</keyword>
<feature type="domain" description="ABC transmembrane type-1" evidence="8">
    <location>
        <begin position="20"/>
        <end position="209"/>
    </location>
</feature>
<evidence type="ECO:0000313" key="9">
    <source>
        <dbReference type="EMBL" id="MFC4619320.1"/>
    </source>
</evidence>
<dbReference type="Proteomes" id="UP001596022">
    <property type="component" value="Unassembled WGS sequence"/>
</dbReference>
<dbReference type="InterPro" id="IPR000515">
    <property type="entry name" value="MetI-like"/>
</dbReference>
<dbReference type="InterPro" id="IPR043429">
    <property type="entry name" value="ArtM/GltK/GlnP/TcyL/YhdX-like"/>
</dbReference>
<dbReference type="EMBL" id="JBHSFW010000007">
    <property type="protein sequence ID" value="MFC4619320.1"/>
    <property type="molecule type" value="Genomic_DNA"/>
</dbReference>
<dbReference type="InterPro" id="IPR035906">
    <property type="entry name" value="MetI-like_sf"/>
</dbReference>
<evidence type="ECO:0000256" key="3">
    <source>
        <dbReference type="ARBA" id="ARBA00022475"/>
    </source>
</evidence>
<comment type="caution">
    <text evidence="9">The sequence shown here is derived from an EMBL/GenBank/DDBJ whole genome shotgun (WGS) entry which is preliminary data.</text>
</comment>
<evidence type="ECO:0000256" key="6">
    <source>
        <dbReference type="ARBA" id="ARBA00023136"/>
    </source>
</evidence>
<dbReference type="NCBIfam" id="TIGR01726">
    <property type="entry name" value="HEQRo_perm_3TM"/>
    <property type="match status" value="1"/>
</dbReference>
<keyword evidence="10" id="KW-1185">Reference proteome</keyword>
<gene>
    <name evidence="9" type="ORF">ACFO4N_11410</name>
</gene>
<sequence length="217" mass="24427">METIIHAFSLSNLLFLGKGILMTLGLALFGIAVSFVIGAIFAIFRYSKTPVLSQFVFLYTEIIRNLPLILILYFSFFGLPQLGWQLDIFWKMAIGLIIFEISQLVEIVRGGLNSIEKGQIEAARSTGMTYIQTLVQIIIPQAFKRMIPAIVSQFITIVKDTAYTAMFGLLDVLNAAQIIWNQQYGFLFPIIILVAVLYFVINFTLSSISLRVEKRIG</sequence>
<evidence type="ECO:0000313" key="10">
    <source>
        <dbReference type="Proteomes" id="UP001596022"/>
    </source>
</evidence>
<evidence type="ECO:0000256" key="4">
    <source>
        <dbReference type="ARBA" id="ARBA00022692"/>
    </source>
</evidence>
<comment type="subcellular location">
    <subcellularLocation>
        <location evidence="1 7">Cell membrane</location>
        <topology evidence="1 7">Multi-pass membrane protein</topology>
    </subcellularLocation>
</comment>
<dbReference type="Gene3D" id="1.10.3720.10">
    <property type="entry name" value="MetI-like"/>
    <property type="match status" value="1"/>
</dbReference>
<protein>
    <submittedName>
        <fullName evidence="9">Amino acid ABC transporter permease</fullName>
    </submittedName>
</protein>
<reference evidence="10" key="1">
    <citation type="journal article" date="2019" name="Int. J. Syst. Evol. Microbiol.">
        <title>The Global Catalogue of Microorganisms (GCM) 10K type strain sequencing project: providing services to taxonomists for standard genome sequencing and annotation.</title>
        <authorList>
            <consortium name="The Broad Institute Genomics Platform"/>
            <consortium name="The Broad Institute Genome Sequencing Center for Infectious Disease"/>
            <person name="Wu L."/>
            <person name="Ma J."/>
        </authorList>
    </citation>
    <scope>NUCLEOTIDE SEQUENCE [LARGE SCALE GENOMIC DNA]</scope>
    <source>
        <strain evidence="10">CGMCC 1.16306</strain>
    </source>
</reference>
<keyword evidence="5 7" id="KW-1133">Transmembrane helix</keyword>
<dbReference type="CDD" id="cd06261">
    <property type="entry name" value="TM_PBP2"/>
    <property type="match status" value="1"/>
</dbReference>
<evidence type="ECO:0000256" key="7">
    <source>
        <dbReference type="RuleBase" id="RU363032"/>
    </source>
</evidence>
<feature type="transmembrane region" description="Helical" evidence="7">
    <location>
        <begin position="186"/>
        <end position="205"/>
    </location>
</feature>
<feature type="transmembrane region" description="Helical" evidence="7">
    <location>
        <begin position="20"/>
        <end position="44"/>
    </location>
</feature>